<reference evidence="3 4" key="1">
    <citation type="submission" date="2018-06" db="EMBL/GenBank/DDBJ databases">
        <title>Comparative genomics of Brasilonema spp. strains.</title>
        <authorList>
            <person name="Alvarenga D.O."/>
            <person name="Fiore M.F."/>
            <person name="Varani A.M."/>
        </authorList>
    </citation>
    <scope>NUCLEOTIDE SEQUENCE [LARGE SCALE GENOMIC DNA]</scope>
    <source>
        <strain evidence="3 4">CENA114</strain>
        <plasmid evidence="4">pboct1</plasmid>
    </source>
</reference>
<organism evidence="3 4">
    <name type="scientific">Brasilonema sennae CENA114</name>
    <dbReference type="NCBI Taxonomy" id="415709"/>
    <lineage>
        <taxon>Bacteria</taxon>
        <taxon>Bacillati</taxon>
        <taxon>Cyanobacteriota</taxon>
        <taxon>Cyanophyceae</taxon>
        <taxon>Nostocales</taxon>
        <taxon>Scytonemataceae</taxon>
        <taxon>Brasilonema</taxon>
        <taxon>Bromeliae group (in: Brasilonema)</taxon>
    </lineage>
</organism>
<keyword evidence="1" id="KW-0732">Signal</keyword>
<dbReference type="EMBL" id="CP030119">
    <property type="protein sequence ID" value="QDL12611.1"/>
    <property type="molecule type" value="Genomic_DNA"/>
</dbReference>
<gene>
    <name evidence="3" type="ORF">DP114_33170</name>
</gene>
<evidence type="ECO:0000256" key="1">
    <source>
        <dbReference type="SAM" id="SignalP"/>
    </source>
</evidence>
<evidence type="ECO:0000313" key="4">
    <source>
        <dbReference type="Proteomes" id="UP000503129"/>
    </source>
</evidence>
<accession>A0A856MSE7</accession>
<dbReference type="KEGG" id="bsen:DP114_33170"/>
<dbReference type="Proteomes" id="UP000503129">
    <property type="component" value="Plasmid pBOCT1"/>
</dbReference>
<dbReference type="InterPro" id="IPR032693">
    <property type="entry name" value="YtkA-like_dom"/>
</dbReference>
<keyword evidence="3" id="KW-0614">Plasmid</keyword>
<proteinExistence type="predicted"/>
<geneLocation type="plasmid" evidence="4">
    <name>pboct1</name>
</geneLocation>
<dbReference type="PROSITE" id="PS51257">
    <property type="entry name" value="PROKAR_LIPOPROTEIN"/>
    <property type="match status" value="1"/>
</dbReference>
<feature type="signal peptide" evidence="1">
    <location>
        <begin position="1"/>
        <end position="21"/>
    </location>
</feature>
<dbReference type="Pfam" id="PF13115">
    <property type="entry name" value="YtkA"/>
    <property type="match status" value="1"/>
</dbReference>
<evidence type="ECO:0000313" key="3">
    <source>
        <dbReference type="EMBL" id="QDL12611.1"/>
    </source>
</evidence>
<name>A0A856MSE7_9CYAN</name>
<sequence>MKSFKWLLIVLGSTGVISLGACSNGQQVDNSGSNPAVSSSKTMTGSQVIEPATQTGEARMTLNTEATPLKTGKSTLMLNVTDAKNGKPLAAKNIAVEMVMSEQEMKAMGMEGVGTAKTQVKPASSPGMFEIQTSLPYGGNWQLKVNLKDIQPTASAVFNVAVK</sequence>
<dbReference type="AlphaFoldDB" id="A0A856MSE7"/>
<evidence type="ECO:0000259" key="2">
    <source>
        <dbReference type="Pfam" id="PF13115"/>
    </source>
</evidence>
<protein>
    <recommendedName>
        <fullName evidence="2">YtkA-like domain-containing protein</fullName>
    </recommendedName>
</protein>
<keyword evidence="4" id="KW-1185">Reference proteome</keyword>
<feature type="chain" id="PRO_5032905549" description="YtkA-like domain-containing protein" evidence="1">
    <location>
        <begin position="22"/>
        <end position="163"/>
    </location>
</feature>
<dbReference type="RefSeq" id="WP_169263265.1">
    <property type="nucleotide sequence ID" value="NZ_CAWOXK010000002.1"/>
</dbReference>
<feature type="domain" description="YtkA-like" evidence="2">
    <location>
        <begin position="58"/>
        <end position="145"/>
    </location>
</feature>